<dbReference type="InterPro" id="IPR047155">
    <property type="entry name" value="COMMD4/6/7/8"/>
</dbReference>
<dbReference type="PANTHER" id="PTHR16231">
    <property type="entry name" value="COMM DOMAIN-CONTAINING PROTEIN 4-8 FAMILY MEMBER"/>
    <property type="match status" value="1"/>
</dbReference>
<dbReference type="AlphaFoldDB" id="A0A0N4YF18"/>
<accession>A0A0N4YF18</accession>
<evidence type="ECO:0000313" key="3">
    <source>
        <dbReference type="WBParaSite" id="NBR_0001532601-mRNA-1"/>
    </source>
</evidence>
<protein>
    <submittedName>
        <fullName evidence="3">COMM domain-containing protein</fullName>
    </submittedName>
</protein>
<dbReference type="EMBL" id="UYSL01021690">
    <property type="protein sequence ID" value="VDL78921.1"/>
    <property type="molecule type" value="Genomic_DNA"/>
</dbReference>
<evidence type="ECO:0000313" key="1">
    <source>
        <dbReference type="EMBL" id="VDL78921.1"/>
    </source>
</evidence>
<dbReference type="PANTHER" id="PTHR16231:SF4">
    <property type="entry name" value="COMM DOMAIN-CONTAINING PROTEIN 4"/>
    <property type="match status" value="1"/>
</dbReference>
<reference evidence="1 2" key="2">
    <citation type="submission" date="2018-11" db="EMBL/GenBank/DDBJ databases">
        <authorList>
            <consortium name="Pathogen Informatics"/>
        </authorList>
    </citation>
    <scope>NUCLEOTIDE SEQUENCE [LARGE SCALE GENOMIC DNA]</scope>
</reference>
<evidence type="ECO:0000313" key="2">
    <source>
        <dbReference type="Proteomes" id="UP000271162"/>
    </source>
</evidence>
<reference evidence="3" key="1">
    <citation type="submission" date="2017-02" db="UniProtKB">
        <authorList>
            <consortium name="WormBaseParasite"/>
        </authorList>
    </citation>
    <scope>IDENTIFICATION</scope>
</reference>
<dbReference type="OrthoDB" id="284322at2759"/>
<dbReference type="Proteomes" id="UP000271162">
    <property type="component" value="Unassembled WGS sequence"/>
</dbReference>
<name>A0A0N4YF18_NIPBR</name>
<dbReference type="STRING" id="27835.A0A0N4YF18"/>
<gene>
    <name evidence="1" type="ORF">NBR_LOCUS15327</name>
</gene>
<dbReference type="WBParaSite" id="NBR_0001532601-mRNA-1">
    <property type="protein sequence ID" value="NBR_0001532601-mRNA-1"/>
    <property type="gene ID" value="NBR_0001532601"/>
</dbReference>
<dbReference type="Pfam" id="PF21672">
    <property type="entry name" value="COMM_HN"/>
    <property type="match status" value="1"/>
</dbReference>
<organism evidence="3">
    <name type="scientific">Nippostrongylus brasiliensis</name>
    <name type="common">Rat hookworm</name>
    <dbReference type="NCBI Taxonomy" id="27835"/>
    <lineage>
        <taxon>Eukaryota</taxon>
        <taxon>Metazoa</taxon>
        <taxon>Ecdysozoa</taxon>
        <taxon>Nematoda</taxon>
        <taxon>Chromadorea</taxon>
        <taxon>Rhabditida</taxon>
        <taxon>Rhabditina</taxon>
        <taxon>Rhabditomorpha</taxon>
        <taxon>Strongyloidea</taxon>
        <taxon>Heligmosomidae</taxon>
        <taxon>Nippostrongylus</taxon>
    </lineage>
</organism>
<sequence length="219" mass="24738">MFPRLKLIDVFINRTVKKVFLFASFLLNGLPVEIVKYMHFQFLGGQDCPDWLLAQIGDFSNVSTVKFKGLCQLSVEFLLRKNVSDDQVQRFVSEHIDTVAVRRFLYSISFMMKNAASYNCASDDFETECTHLGLPAEHSKVLARVYSASIDVLRETVKNSIPKEAPMESVVVSESGSTATLKYAKKGEETVCDLTVGQLNSLRRDMALVQKMIEENFKS</sequence>
<proteinExistence type="predicted"/>
<keyword evidence="2" id="KW-1185">Reference proteome</keyword>